<dbReference type="Pfam" id="PF25597">
    <property type="entry name" value="SH3_retrovirus"/>
    <property type="match status" value="1"/>
</dbReference>
<dbReference type="eggNOG" id="KOG0017">
    <property type="taxonomic scope" value="Eukaryota"/>
</dbReference>
<dbReference type="Pfam" id="PF07727">
    <property type="entry name" value="RVT_2"/>
    <property type="match status" value="1"/>
</dbReference>
<name>A0A061EZY5_THECC</name>
<dbReference type="InterPro" id="IPR012337">
    <property type="entry name" value="RNaseH-like_sf"/>
</dbReference>
<dbReference type="AlphaFoldDB" id="A0A061EZY5"/>
<dbReference type="GO" id="GO:0003676">
    <property type="term" value="F:nucleic acid binding"/>
    <property type="evidence" value="ECO:0007669"/>
    <property type="project" value="InterPro"/>
</dbReference>
<evidence type="ECO:0000313" key="3">
    <source>
        <dbReference type="EMBL" id="EOY10183.1"/>
    </source>
</evidence>
<dbReference type="Gene3D" id="3.30.420.10">
    <property type="entry name" value="Ribonuclease H-like superfamily/Ribonuclease H"/>
    <property type="match status" value="1"/>
</dbReference>
<protein>
    <submittedName>
        <fullName evidence="3">Uncharacterized protein</fullName>
    </submittedName>
</protein>
<dbReference type="InterPro" id="IPR013103">
    <property type="entry name" value="RVT_2"/>
</dbReference>
<sequence>MACSTAKEAWDRLRDEFQGSDRTRQLQILNLMREFEILRMKESNSVKEYIGKVMKIVNQHGHIEKVCKNKFENREKSPQASKRAEIAEETLLMAQTEPKVVEANQWLLDSGVSSHMTPYVELFAELGTQHRSYVKIVLLVLEITQNLLNVGQMVDDGYELLFKDHSCKIYDPRDKYLMTVAMKRNCFPIDFNDASTSGLMENLPSLTKSKHVCSTCQFGKLTRKPYPHASSSRSVGKLDLVHIDVGGPMSEVSLNGNKFFLIFVDDLSRMCWIYFMKAKSEHIPEEHKDKLQSKVVMGVFIGYSQHSKAYRVYHVDSGKISISRNVSFDEGSSWNWDKPQHTRVSATNTLSAFQNISDIELDEDELIDKAPVRGEIGYSQLVGIDCRDTFAPVARLDTIRLLIDLSAALDWKIYHMDVKSAFLNGKPNEEIFIEQPRGFEVGDRQNKVYKLHKALYGLKQAPRAWYSRIDAYILAKGFYKSLNEATLYVKKIKNEVAVIVSLYVDDTLITGADQASIGEFKSTMKKEFHMSDLGQMKYFLGLEIHQSKESITLSQINYIQKVLKRFKMAECKPTSTPLVAHEKLSLNSGEILESRNDYRSLTECLLYICSTHREIMFAVSYLSRFMQRPSQLHLVAAKRVLRYLRGTTCHGINFIKNETI</sequence>
<dbReference type="InterPro" id="IPR043502">
    <property type="entry name" value="DNA/RNA_pol_sf"/>
</dbReference>
<organism evidence="3 4">
    <name type="scientific">Theobroma cacao</name>
    <name type="common">Cacao</name>
    <name type="synonym">Cocoa</name>
    <dbReference type="NCBI Taxonomy" id="3641"/>
    <lineage>
        <taxon>Eukaryota</taxon>
        <taxon>Viridiplantae</taxon>
        <taxon>Streptophyta</taxon>
        <taxon>Embryophyta</taxon>
        <taxon>Tracheophyta</taxon>
        <taxon>Spermatophyta</taxon>
        <taxon>Magnoliopsida</taxon>
        <taxon>eudicotyledons</taxon>
        <taxon>Gunneridae</taxon>
        <taxon>Pentapetalae</taxon>
        <taxon>rosids</taxon>
        <taxon>malvids</taxon>
        <taxon>Malvales</taxon>
        <taxon>Malvaceae</taxon>
        <taxon>Byttnerioideae</taxon>
        <taxon>Theobroma</taxon>
    </lineage>
</organism>
<dbReference type="PANTHER" id="PTHR11439">
    <property type="entry name" value="GAG-POL-RELATED RETROTRANSPOSON"/>
    <property type="match status" value="1"/>
</dbReference>
<keyword evidence="4" id="KW-1185">Reference proteome</keyword>
<evidence type="ECO:0000259" key="2">
    <source>
        <dbReference type="Pfam" id="PF25597"/>
    </source>
</evidence>
<accession>A0A061EZY5</accession>
<reference evidence="3 4" key="1">
    <citation type="journal article" date="2013" name="Genome Biol.">
        <title>The genome sequence of the most widely cultivated cacao type and its use to identify candidate genes regulating pod color.</title>
        <authorList>
            <person name="Motamayor J.C."/>
            <person name="Mockaitis K."/>
            <person name="Schmutz J."/>
            <person name="Haiminen N."/>
            <person name="Iii D.L."/>
            <person name="Cornejo O."/>
            <person name="Findley S.D."/>
            <person name="Zheng P."/>
            <person name="Utro F."/>
            <person name="Royaert S."/>
            <person name="Saski C."/>
            <person name="Jenkins J."/>
            <person name="Podicheti R."/>
            <person name="Zhao M."/>
            <person name="Scheffler B.E."/>
            <person name="Stack J.C."/>
            <person name="Feltus F.A."/>
            <person name="Mustiga G.M."/>
            <person name="Amores F."/>
            <person name="Phillips W."/>
            <person name="Marelli J.P."/>
            <person name="May G.D."/>
            <person name="Shapiro H."/>
            <person name="Ma J."/>
            <person name="Bustamante C.D."/>
            <person name="Schnell R.J."/>
            <person name="Main D."/>
            <person name="Gilbert D."/>
            <person name="Parida L."/>
            <person name="Kuhn D.N."/>
        </authorList>
    </citation>
    <scope>NUCLEOTIDE SEQUENCE [LARGE SCALE GENOMIC DNA]</scope>
    <source>
        <strain evidence="4">cv. Matina 1-6</strain>
    </source>
</reference>
<evidence type="ECO:0000259" key="1">
    <source>
        <dbReference type="Pfam" id="PF07727"/>
    </source>
</evidence>
<dbReference type="InterPro" id="IPR057670">
    <property type="entry name" value="SH3_retrovirus"/>
</dbReference>
<feature type="domain" description="Retroviral polymerase SH3-like" evidence="2">
    <location>
        <begin position="282"/>
        <end position="339"/>
    </location>
</feature>
<dbReference type="SUPFAM" id="SSF56672">
    <property type="entry name" value="DNA/RNA polymerases"/>
    <property type="match status" value="1"/>
</dbReference>
<dbReference type="EMBL" id="CM001883">
    <property type="protein sequence ID" value="EOY10183.1"/>
    <property type="molecule type" value="Genomic_DNA"/>
</dbReference>
<dbReference type="STRING" id="3641.A0A061EZY5"/>
<feature type="domain" description="Reverse transcriptase Ty1/copia-type" evidence="1">
    <location>
        <begin position="377"/>
        <end position="579"/>
    </location>
</feature>
<dbReference type="PANTHER" id="PTHR11439:SF498">
    <property type="entry name" value="DNAK FAMILY PROTEIN"/>
    <property type="match status" value="1"/>
</dbReference>
<dbReference type="SUPFAM" id="SSF53098">
    <property type="entry name" value="Ribonuclease H-like"/>
    <property type="match status" value="1"/>
</dbReference>
<dbReference type="Proteomes" id="UP000026915">
    <property type="component" value="Chromosome 5"/>
</dbReference>
<dbReference type="InterPro" id="IPR036397">
    <property type="entry name" value="RNaseH_sf"/>
</dbReference>
<dbReference type="Gramene" id="EOY10183">
    <property type="protein sequence ID" value="EOY10183"/>
    <property type="gene ID" value="TCM_025551"/>
</dbReference>
<dbReference type="InParanoid" id="A0A061EZY5"/>
<gene>
    <name evidence="3" type="ORF">TCM_025551</name>
</gene>
<dbReference type="HOGENOM" id="CLU_001650_5_1_1"/>
<proteinExistence type="predicted"/>
<evidence type="ECO:0000313" key="4">
    <source>
        <dbReference type="Proteomes" id="UP000026915"/>
    </source>
</evidence>
<dbReference type="Pfam" id="PF14223">
    <property type="entry name" value="Retrotran_gag_2"/>
    <property type="match status" value="1"/>
</dbReference>